<keyword evidence="3" id="KW-1185">Reference proteome</keyword>
<comment type="caution">
    <text evidence="2">The sequence shown here is derived from an EMBL/GenBank/DDBJ whole genome shotgun (WGS) entry which is preliminary data.</text>
</comment>
<organism evidence="2 3">
    <name type="scientific">Intoshia linei</name>
    <dbReference type="NCBI Taxonomy" id="1819745"/>
    <lineage>
        <taxon>Eukaryota</taxon>
        <taxon>Metazoa</taxon>
        <taxon>Spiralia</taxon>
        <taxon>Lophotrochozoa</taxon>
        <taxon>Mesozoa</taxon>
        <taxon>Orthonectida</taxon>
        <taxon>Rhopaluridae</taxon>
        <taxon>Intoshia</taxon>
    </lineage>
</organism>
<dbReference type="Pfam" id="PF14666">
    <property type="entry name" value="RICTOR_M"/>
    <property type="match status" value="1"/>
</dbReference>
<name>A0A177BER2_9BILA</name>
<evidence type="ECO:0000313" key="2">
    <source>
        <dbReference type="EMBL" id="OAF72183.1"/>
    </source>
</evidence>
<proteinExistence type="predicted"/>
<dbReference type="GO" id="GO:0031932">
    <property type="term" value="C:TORC2 complex"/>
    <property type="evidence" value="ECO:0007669"/>
    <property type="project" value="InterPro"/>
</dbReference>
<dbReference type="InterPro" id="IPR029451">
    <property type="entry name" value="RICTOR_M"/>
</dbReference>
<dbReference type="PANTHER" id="PTHR13298">
    <property type="entry name" value="CYTOSOLIC REGULATOR PIANISSIMO"/>
    <property type="match status" value="1"/>
</dbReference>
<dbReference type="PANTHER" id="PTHR13298:SF11">
    <property type="entry name" value="RAPAMYCIN-INSENSITIVE COMPANION OF MTOR"/>
    <property type="match status" value="1"/>
</dbReference>
<accession>A0A177BER2</accession>
<feature type="domain" description="Rapamycin-insensitive companion of mTOR middle" evidence="1">
    <location>
        <begin position="725"/>
        <end position="815"/>
    </location>
</feature>
<protein>
    <recommendedName>
        <fullName evidence="1">Rapamycin-insensitive companion of mTOR middle domain-containing protein</fullName>
    </recommendedName>
</protein>
<evidence type="ECO:0000313" key="3">
    <source>
        <dbReference type="Proteomes" id="UP000078046"/>
    </source>
</evidence>
<reference evidence="2 3" key="1">
    <citation type="submission" date="2016-04" db="EMBL/GenBank/DDBJ databases">
        <title>The genome of Intoshia linei affirms orthonectids as highly simplified spiralians.</title>
        <authorList>
            <person name="Mikhailov K.V."/>
            <person name="Slusarev G.S."/>
            <person name="Nikitin M.A."/>
            <person name="Logacheva M.D."/>
            <person name="Penin A."/>
            <person name="Aleoshin V."/>
            <person name="Panchin Y.V."/>
        </authorList>
    </citation>
    <scope>NUCLEOTIDE SEQUENCE [LARGE SCALE GENOMIC DNA]</scope>
    <source>
        <strain evidence="2">Intl2013</strain>
        <tissue evidence="2">Whole animal</tissue>
    </source>
</reference>
<dbReference type="GO" id="GO:0038203">
    <property type="term" value="P:TORC2 signaling"/>
    <property type="evidence" value="ECO:0007669"/>
    <property type="project" value="TreeGrafter"/>
</dbReference>
<dbReference type="EMBL" id="LWCA01000002">
    <property type="protein sequence ID" value="OAF72183.1"/>
    <property type="molecule type" value="Genomic_DNA"/>
</dbReference>
<sequence>MKIENKTLKMLKLIECNLKEMQKMVQPKDCCETLENLIEFLSTNKLEKLKINKVFSPGECYAKTMTNTISEISALLCDDTILTLQVQLLSLLNYIISKWFSIFNSINSWKLFCVISRIIEINFENEKILTQIITLSCSLSVNFYNIEWLRPVVYSLRECVLDNPVKGNILIKCISFFKIIMTQYPKIAIEWKLVSFFLEINELIFCYNHLKSIIVSNTMILLKFVAIVQDEDKFDHGDEMSNFILNSCLEPLFRKDNTKNGQLCHVPAIVLCYSWIGVVHLLKYSRFKFIQVFLYLHDESYYSIYPFQRFLVHIFNIDQTVLDISSFMGFEKIFKRTLFNLTGYFDQNKECVISEGCEFLFNKNMNYTYSDVGATGSSLNFLKKDYNLNKWCILSEKILLLNFFVECQLFEGLMKYICTCCNETLYSTAALIFDLYNLVAQNLVHVNLNKFYLEPLLNLYHQVRTGKLVFKIPHSNYTINRNSIQVLELLMSCHDGKNEPPVYSIDLLSIFIQPYENILIDFSIYIFVSDESVLQNLLIKSNFKKNIIYWDWIAISTILKICLNKKTFVNHKLKTEPHFIDSDRTNMVNFEYRQFIHSLINCYDAQLIHILFEDDVFDNYTTCNKNSRYNKFCTVSKSKNIATKDNNPHKCKLDHEPNVNDKIDQMDAKLNTCDMLISSSLVFFLVDNLLLNEHADSFLRAYIFRVVNAFLDVLSKQNFSPRLYKIYKSYFLFIGRLSSSKNGSEILFESKFFSKIFYIMKKKSFYTLDLHFVKLYITHICHWNFYIYNNEYSKQILNNFIKESSMCVSVYMIKFFHFTLRIFHDVKKFNKNIYIDILVNFLISSKCLDVNYLVLKLILDLISFSTIYKKIISKKLDDLKYFQLQHGLYFKKISGFDGTKDDFNVNFQYKEKWFEKFQKCKNRNEIDTFKTKNYKSFSFNQNGLNTLNYLNIRDIDTMSTSLSQSLCNLNASSDCLVDRPKPIIPQHFNVIILHMLMDMENFNKVLYQLEKNDENFTLFIQSKRKTSKNFEKIFTNLENWVNFYNDQYIDFVENAISKNSYYSMMYAFNLKDFSVEVLNGLFHVNSKIGIFVILPMHIYRIFASTKIGLKILKIFGKLDEMIFSVKNFNSKPHNFPFLRKSLWVFANMSLTKYGQIYLIQNGFLFYLFEIYQSSFISLLPVVYYSISCWSNSIIGRQELKKFNWVSTVVDAKIKLVHNHKFDNFLQWNGHCKQSEKRYSFTRNLKHFFFKKNFKFNYNTCTNYFKRSAATGARYCNDRNLIFNSNQLLSNYSSLKYHKRVDDHIFLNIFNSSFGFTKNLFYQDVQYFRNADTSFVRSNK</sequence>
<gene>
    <name evidence="2" type="ORF">A3Q56_00063</name>
</gene>
<evidence type="ECO:0000259" key="1">
    <source>
        <dbReference type="Pfam" id="PF14666"/>
    </source>
</evidence>
<dbReference type="InterPro" id="IPR028268">
    <property type="entry name" value="Pianissimo_fam"/>
</dbReference>
<dbReference type="Proteomes" id="UP000078046">
    <property type="component" value="Unassembled WGS sequence"/>
</dbReference>